<keyword evidence="1" id="KW-0378">Hydrolase</keyword>
<organism evidence="4 5">
    <name type="scientific">Bifidobacterium xylocopae</name>
    <dbReference type="NCBI Taxonomy" id="2493119"/>
    <lineage>
        <taxon>Bacteria</taxon>
        <taxon>Bacillati</taxon>
        <taxon>Actinomycetota</taxon>
        <taxon>Actinomycetes</taxon>
        <taxon>Bifidobacteriales</taxon>
        <taxon>Bifidobacteriaceae</taxon>
        <taxon>Bifidobacterium</taxon>
    </lineage>
</organism>
<dbReference type="RefSeq" id="WP_113853122.1">
    <property type="nucleotide sequence ID" value="NZ_PDCH01000004.1"/>
</dbReference>
<dbReference type="Pfam" id="PF00300">
    <property type="entry name" value="His_Phos_1"/>
    <property type="match status" value="1"/>
</dbReference>
<dbReference type="Gene3D" id="3.40.50.1240">
    <property type="entry name" value="Phosphoglycerate mutase-like"/>
    <property type="match status" value="1"/>
</dbReference>
<dbReference type="GO" id="GO:0043456">
    <property type="term" value="P:regulation of pentose-phosphate shunt"/>
    <property type="evidence" value="ECO:0007669"/>
    <property type="project" value="TreeGrafter"/>
</dbReference>
<proteinExistence type="predicted"/>
<evidence type="ECO:0000256" key="1">
    <source>
        <dbReference type="ARBA" id="ARBA00022801"/>
    </source>
</evidence>
<dbReference type="EMBL" id="PDCH01000004">
    <property type="protein sequence ID" value="RBP99510.1"/>
    <property type="molecule type" value="Genomic_DNA"/>
</dbReference>
<dbReference type="SMART" id="SM00855">
    <property type="entry name" value="PGAM"/>
    <property type="match status" value="1"/>
</dbReference>
<reference evidence="4 5" key="1">
    <citation type="submission" date="2017-10" db="EMBL/GenBank/DDBJ databases">
        <title>Bifidobacterium xylocopum sp. nov. and Bifidobacterium aemilianum sp. nov., from the carpenter bee (Xylocopa violacea) digestive tract.</title>
        <authorList>
            <person name="Alberoni D."/>
            <person name="Baffoni L."/>
            <person name="Di Gioia D."/>
            <person name="Gaggia F."/>
            <person name="Biavati B."/>
        </authorList>
    </citation>
    <scope>NUCLEOTIDE SEQUENCE [LARGE SCALE GENOMIC DNA]</scope>
    <source>
        <strain evidence="4 5">XV2</strain>
    </source>
</reference>
<gene>
    <name evidence="4" type="ORF">CRD59_02985</name>
</gene>
<dbReference type="SUPFAM" id="SSF53254">
    <property type="entry name" value="Phosphoglycerate mutase-like"/>
    <property type="match status" value="1"/>
</dbReference>
<dbReference type="GO" id="GO:0005829">
    <property type="term" value="C:cytosol"/>
    <property type="evidence" value="ECO:0007669"/>
    <property type="project" value="TreeGrafter"/>
</dbReference>
<feature type="active site" description="Tele-phosphohistidine intermediate" evidence="2">
    <location>
        <position position="22"/>
    </location>
</feature>
<comment type="caution">
    <text evidence="4">The sequence shown here is derived from an EMBL/GenBank/DDBJ whole genome shotgun (WGS) entry which is preliminary data.</text>
</comment>
<feature type="active site" description="Proton donor/acceptor" evidence="2">
    <location>
        <position position="101"/>
    </location>
</feature>
<feature type="binding site" evidence="3">
    <location>
        <begin position="21"/>
        <end position="28"/>
    </location>
    <ligand>
        <name>substrate</name>
    </ligand>
</feature>
<keyword evidence="5" id="KW-1185">Reference proteome</keyword>
<dbReference type="InterPro" id="IPR029033">
    <property type="entry name" value="His_PPase_superfam"/>
</dbReference>
<accession>A0A366KCR0</accession>
<name>A0A366KCR0_9BIFI</name>
<evidence type="ECO:0000313" key="4">
    <source>
        <dbReference type="EMBL" id="RBP99510.1"/>
    </source>
</evidence>
<dbReference type="GO" id="GO:0045820">
    <property type="term" value="P:negative regulation of glycolytic process"/>
    <property type="evidence" value="ECO:0007669"/>
    <property type="project" value="TreeGrafter"/>
</dbReference>
<evidence type="ECO:0000256" key="2">
    <source>
        <dbReference type="PIRSR" id="PIRSR613078-1"/>
    </source>
</evidence>
<dbReference type="Proteomes" id="UP000252345">
    <property type="component" value="Unassembled WGS sequence"/>
</dbReference>
<evidence type="ECO:0000313" key="5">
    <source>
        <dbReference type="Proteomes" id="UP000252345"/>
    </source>
</evidence>
<dbReference type="InterPro" id="IPR051695">
    <property type="entry name" value="Phosphoglycerate_Mutase"/>
</dbReference>
<dbReference type="InterPro" id="IPR013078">
    <property type="entry name" value="His_Pase_superF_clade-1"/>
</dbReference>
<dbReference type="AlphaFoldDB" id="A0A366KCR0"/>
<dbReference type="CDD" id="cd07067">
    <property type="entry name" value="HP_PGM_like"/>
    <property type="match status" value="1"/>
</dbReference>
<dbReference type="OrthoDB" id="4697614at2"/>
<evidence type="ECO:0000256" key="3">
    <source>
        <dbReference type="PIRSR" id="PIRSR613078-2"/>
    </source>
</evidence>
<dbReference type="GO" id="GO:0004331">
    <property type="term" value="F:fructose-2,6-bisphosphate 2-phosphatase activity"/>
    <property type="evidence" value="ECO:0007669"/>
    <property type="project" value="TreeGrafter"/>
</dbReference>
<sequence length="244" mass="27313">MSGDGRDGDAVRHVGSITLVRHGRTSYNAEGRMQGQIDIPLDRVGLWQIRQTGAALREEYVDGRERRQLVVASDLSRAYTTAKAFAQPLGLKIHADKRLRERSFGSWEGLTIAEVRERWPEDFRSWMLAGGGELRHGAEAKSAVGLRGLAALEEWAAAAGDETDLYIFSHGSWIAQTMQALMGISRIRPDHASFGSMRNAHWARFIPRPLTGNGLRWSMQEYNRGPLVAREADWDTPDEELLSD</sequence>
<dbReference type="PANTHER" id="PTHR46517">
    <property type="entry name" value="FRUCTOSE-2,6-BISPHOSPHATASE TIGAR"/>
    <property type="match status" value="1"/>
</dbReference>
<feature type="binding site" evidence="3">
    <location>
        <position position="77"/>
    </location>
    <ligand>
        <name>substrate</name>
    </ligand>
</feature>
<dbReference type="PANTHER" id="PTHR46517:SF1">
    <property type="entry name" value="FRUCTOSE-2,6-BISPHOSPHATASE TIGAR"/>
    <property type="match status" value="1"/>
</dbReference>
<protein>
    <submittedName>
        <fullName evidence="4">Phosphoglycerate mutase</fullName>
    </submittedName>
</protein>